<gene>
    <name evidence="2" type="ORF">EPK99_12305</name>
</gene>
<dbReference type="EMBL" id="SBIP01000002">
    <property type="protein sequence ID" value="RWX79322.1"/>
    <property type="molecule type" value="Genomic_DNA"/>
</dbReference>
<accession>A0A3S3U0W7</accession>
<proteinExistence type="predicted"/>
<dbReference type="AlphaFoldDB" id="A0A3S3U0W7"/>
<reference evidence="2 3" key="1">
    <citation type="submission" date="2019-01" db="EMBL/GenBank/DDBJ databases">
        <title>The draft genome of Rhizobium sp. 24NR.</title>
        <authorList>
            <person name="Liu L."/>
            <person name="Liang L."/>
            <person name="Shi S."/>
            <person name="Xu L."/>
            <person name="Wang X."/>
            <person name="Li L."/>
            <person name="Zhang X."/>
        </authorList>
    </citation>
    <scope>NUCLEOTIDE SEQUENCE [LARGE SCALE GENOMIC DNA]</scope>
    <source>
        <strain evidence="2 3">24NR</strain>
    </source>
</reference>
<evidence type="ECO:0000313" key="2">
    <source>
        <dbReference type="EMBL" id="RWX79322.1"/>
    </source>
</evidence>
<dbReference type="Pfam" id="PF11089">
    <property type="entry name" value="SyrA"/>
    <property type="match status" value="1"/>
</dbReference>
<evidence type="ECO:0000313" key="3">
    <source>
        <dbReference type="Proteomes" id="UP000287687"/>
    </source>
</evidence>
<organism evidence="2 3">
    <name type="scientific">Neorhizobium lilium</name>
    <dbReference type="NCBI Taxonomy" id="2503024"/>
    <lineage>
        <taxon>Bacteria</taxon>
        <taxon>Pseudomonadati</taxon>
        <taxon>Pseudomonadota</taxon>
        <taxon>Alphaproteobacteria</taxon>
        <taxon>Hyphomicrobiales</taxon>
        <taxon>Rhizobiaceae</taxon>
        <taxon>Rhizobium/Agrobacterium group</taxon>
        <taxon>Neorhizobium</taxon>
    </lineage>
</organism>
<evidence type="ECO:0000256" key="1">
    <source>
        <dbReference type="SAM" id="Phobius"/>
    </source>
</evidence>
<name>A0A3S3U0W7_9HYPH</name>
<dbReference type="Proteomes" id="UP000287687">
    <property type="component" value="Unassembled WGS sequence"/>
</dbReference>
<dbReference type="RefSeq" id="WP_128443296.1">
    <property type="nucleotide sequence ID" value="NZ_SBIP01000002.1"/>
</dbReference>
<protein>
    <submittedName>
        <fullName evidence="2">Exopolysaccharide production repressor exox</fullName>
    </submittedName>
</protein>
<comment type="caution">
    <text evidence="2">The sequence shown here is derived from an EMBL/GenBank/DDBJ whole genome shotgun (WGS) entry which is preliminary data.</text>
</comment>
<dbReference type="InterPro" id="IPR024239">
    <property type="entry name" value="SyrA"/>
</dbReference>
<keyword evidence="1" id="KW-0812">Transmembrane</keyword>
<sequence length="96" mass="10942">MYAPRVFVSMLAVLIVFAVSSYLIHGSIVTALIQTLICTVIIQAGYFVGIFYLVRREKLRSEGIPARESILLRGLERETREEIQPTVARNFQARDR</sequence>
<keyword evidence="3" id="KW-1185">Reference proteome</keyword>
<keyword evidence="1" id="KW-1133">Transmembrane helix</keyword>
<feature type="transmembrane region" description="Helical" evidence="1">
    <location>
        <begin position="31"/>
        <end position="54"/>
    </location>
</feature>
<keyword evidence="1" id="KW-0472">Membrane</keyword>
<dbReference type="OrthoDB" id="9802759at2"/>
<feature type="transmembrane region" description="Helical" evidence="1">
    <location>
        <begin position="7"/>
        <end position="25"/>
    </location>
</feature>